<name>A0ABW1ZI61_9DEIO</name>
<evidence type="ECO:0000313" key="2">
    <source>
        <dbReference type="Proteomes" id="UP001596317"/>
    </source>
</evidence>
<comment type="caution">
    <text evidence="1">The sequence shown here is derived from an EMBL/GenBank/DDBJ whole genome shotgun (WGS) entry which is preliminary data.</text>
</comment>
<sequence length="126" mass="13573">MKPYEFSIAGVSFNPTVPPGAVKRSGGGREVREKVSITGRIIRTIGHVTARRVQVVSPGPEWVLSAAQIAHLRALERSGEAFEVILGPGYEVSGTFPACNLDGDARFEPQRGAGGWVNYDFTLYLG</sequence>
<dbReference type="Proteomes" id="UP001596317">
    <property type="component" value="Unassembled WGS sequence"/>
</dbReference>
<proteinExistence type="predicted"/>
<accession>A0ABW1ZI61</accession>
<dbReference type="RefSeq" id="WP_224607928.1">
    <property type="nucleotide sequence ID" value="NZ_JAIQXV010000007.1"/>
</dbReference>
<reference evidence="2" key="1">
    <citation type="journal article" date="2019" name="Int. J. Syst. Evol. Microbiol.">
        <title>The Global Catalogue of Microorganisms (GCM) 10K type strain sequencing project: providing services to taxonomists for standard genome sequencing and annotation.</title>
        <authorList>
            <consortium name="The Broad Institute Genomics Platform"/>
            <consortium name="The Broad Institute Genome Sequencing Center for Infectious Disease"/>
            <person name="Wu L."/>
            <person name="Ma J."/>
        </authorList>
    </citation>
    <scope>NUCLEOTIDE SEQUENCE [LARGE SCALE GENOMIC DNA]</scope>
    <source>
        <strain evidence="2">CCUG 63830</strain>
    </source>
</reference>
<gene>
    <name evidence="1" type="ORF">ACFP90_06855</name>
</gene>
<organism evidence="1 2">
    <name type="scientific">Deinococcus multiflagellatus</name>
    <dbReference type="NCBI Taxonomy" id="1656887"/>
    <lineage>
        <taxon>Bacteria</taxon>
        <taxon>Thermotogati</taxon>
        <taxon>Deinococcota</taxon>
        <taxon>Deinococci</taxon>
        <taxon>Deinococcales</taxon>
        <taxon>Deinococcaceae</taxon>
        <taxon>Deinococcus</taxon>
    </lineage>
</organism>
<evidence type="ECO:0000313" key="1">
    <source>
        <dbReference type="EMBL" id="MFC6660104.1"/>
    </source>
</evidence>
<keyword evidence="2" id="KW-1185">Reference proteome</keyword>
<dbReference type="EMBL" id="JBHSWB010000001">
    <property type="protein sequence ID" value="MFC6660104.1"/>
    <property type="molecule type" value="Genomic_DNA"/>
</dbReference>
<protein>
    <submittedName>
        <fullName evidence="1">Uncharacterized protein</fullName>
    </submittedName>
</protein>